<organism evidence="2 3">
    <name type="scientific">Fistulina hepatica ATCC 64428</name>
    <dbReference type="NCBI Taxonomy" id="1128425"/>
    <lineage>
        <taxon>Eukaryota</taxon>
        <taxon>Fungi</taxon>
        <taxon>Dikarya</taxon>
        <taxon>Basidiomycota</taxon>
        <taxon>Agaricomycotina</taxon>
        <taxon>Agaricomycetes</taxon>
        <taxon>Agaricomycetidae</taxon>
        <taxon>Agaricales</taxon>
        <taxon>Fistulinaceae</taxon>
        <taxon>Fistulina</taxon>
    </lineage>
</organism>
<evidence type="ECO:0000256" key="1">
    <source>
        <dbReference type="SAM" id="Phobius"/>
    </source>
</evidence>
<accession>A0A0D7AAR8</accession>
<evidence type="ECO:0000313" key="2">
    <source>
        <dbReference type="EMBL" id="KIY47908.1"/>
    </source>
</evidence>
<dbReference type="OrthoDB" id="3038990at2759"/>
<feature type="transmembrane region" description="Helical" evidence="1">
    <location>
        <begin position="254"/>
        <end position="275"/>
    </location>
</feature>
<feature type="transmembrane region" description="Helical" evidence="1">
    <location>
        <begin position="168"/>
        <end position="196"/>
    </location>
</feature>
<reference evidence="2 3" key="1">
    <citation type="journal article" date="2015" name="Fungal Genet. Biol.">
        <title>Evolution of novel wood decay mechanisms in Agaricales revealed by the genome sequences of Fistulina hepatica and Cylindrobasidium torrendii.</title>
        <authorList>
            <person name="Floudas D."/>
            <person name="Held B.W."/>
            <person name="Riley R."/>
            <person name="Nagy L.G."/>
            <person name="Koehler G."/>
            <person name="Ransdell A.S."/>
            <person name="Younus H."/>
            <person name="Chow J."/>
            <person name="Chiniquy J."/>
            <person name="Lipzen A."/>
            <person name="Tritt A."/>
            <person name="Sun H."/>
            <person name="Haridas S."/>
            <person name="LaButti K."/>
            <person name="Ohm R.A."/>
            <person name="Kues U."/>
            <person name="Blanchette R.A."/>
            <person name="Grigoriev I.V."/>
            <person name="Minto R.E."/>
            <person name="Hibbett D.S."/>
        </authorList>
    </citation>
    <scope>NUCLEOTIDE SEQUENCE [LARGE SCALE GENOMIC DNA]</scope>
    <source>
        <strain evidence="2 3">ATCC 64428</strain>
    </source>
</reference>
<gene>
    <name evidence="2" type="ORF">FISHEDRAFT_44522</name>
</gene>
<evidence type="ECO:0000313" key="3">
    <source>
        <dbReference type="Proteomes" id="UP000054144"/>
    </source>
</evidence>
<protein>
    <recommendedName>
        <fullName evidence="4">G-protein coupled receptors family 1 profile domain-containing protein</fullName>
    </recommendedName>
</protein>
<dbReference type="AlphaFoldDB" id="A0A0D7AAR8"/>
<evidence type="ECO:0008006" key="4">
    <source>
        <dbReference type="Google" id="ProtNLM"/>
    </source>
</evidence>
<dbReference type="Proteomes" id="UP000054144">
    <property type="component" value="Unassembled WGS sequence"/>
</dbReference>
<feature type="non-terminal residue" evidence="2">
    <location>
        <position position="280"/>
    </location>
</feature>
<sequence>MAPTGTNYTILNPDTPLAYLAPDVGVELEVSRYIYMATLGAYIWDILVCIPQDYRLLFKFDFTAVTFAYFTSRVSALLYILINALFQVSAVPNCNVLQAVIGVFYVFTVSSSSFLFFLRVRAIFNGNSVIIAFFALSWLSTLAGSVLVPIGIRGAHIASTQYCVNSRVPWWTCFAVIFPLCNDAFIFTAISWRIIVSVSQEQNWKRRLRVFFGRSRLPAISRAVLQTGQQYYVMTLGGNIVCVVLILTPSLPAIYHAMMTIPNIAILSSMACRVYRQIKL</sequence>
<keyword evidence="1" id="KW-1133">Transmembrane helix</keyword>
<feature type="transmembrane region" description="Helical" evidence="1">
    <location>
        <begin position="129"/>
        <end position="148"/>
    </location>
</feature>
<name>A0A0D7AAR8_9AGAR</name>
<feature type="transmembrane region" description="Helical" evidence="1">
    <location>
        <begin position="96"/>
        <end position="117"/>
    </location>
</feature>
<proteinExistence type="predicted"/>
<dbReference type="EMBL" id="KN881914">
    <property type="protein sequence ID" value="KIY47908.1"/>
    <property type="molecule type" value="Genomic_DNA"/>
</dbReference>
<feature type="transmembrane region" description="Helical" evidence="1">
    <location>
        <begin position="62"/>
        <end position="84"/>
    </location>
</feature>
<keyword evidence="1" id="KW-0812">Transmembrane</keyword>
<keyword evidence="3" id="KW-1185">Reference proteome</keyword>
<keyword evidence="1" id="KW-0472">Membrane</keyword>
<feature type="transmembrane region" description="Helical" evidence="1">
    <location>
        <begin position="231"/>
        <end position="248"/>
    </location>
</feature>